<evidence type="ECO:0000256" key="2">
    <source>
        <dbReference type="SAM" id="SignalP"/>
    </source>
</evidence>
<dbReference type="Proteomes" id="UP001596052">
    <property type="component" value="Unassembled WGS sequence"/>
</dbReference>
<dbReference type="InterPro" id="IPR032465">
    <property type="entry name" value="ACMSD"/>
</dbReference>
<dbReference type="InterPro" id="IPR006680">
    <property type="entry name" value="Amidohydro-rel"/>
</dbReference>
<evidence type="ECO:0000313" key="4">
    <source>
        <dbReference type="EMBL" id="MFC5456210.1"/>
    </source>
</evidence>
<dbReference type="Pfam" id="PF04909">
    <property type="entry name" value="Amidohydro_2"/>
    <property type="match status" value="1"/>
</dbReference>
<organism evidence="4 5">
    <name type="scientific">Prosthecobacter fluviatilis</name>
    <dbReference type="NCBI Taxonomy" id="445931"/>
    <lineage>
        <taxon>Bacteria</taxon>
        <taxon>Pseudomonadati</taxon>
        <taxon>Verrucomicrobiota</taxon>
        <taxon>Verrucomicrobiia</taxon>
        <taxon>Verrucomicrobiales</taxon>
        <taxon>Verrucomicrobiaceae</taxon>
        <taxon>Prosthecobacter</taxon>
    </lineage>
</organism>
<feature type="signal peptide" evidence="2">
    <location>
        <begin position="1"/>
        <end position="20"/>
    </location>
</feature>
<dbReference type="InterPro" id="IPR032466">
    <property type="entry name" value="Metal_Hydrolase"/>
</dbReference>
<dbReference type="Gene3D" id="3.20.20.140">
    <property type="entry name" value="Metal-dependent hydrolases"/>
    <property type="match status" value="1"/>
</dbReference>
<evidence type="ECO:0000313" key="5">
    <source>
        <dbReference type="Proteomes" id="UP001596052"/>
    </source>
</evidence>
<dbReference type="SUPFAM" id="SSF51556">
    <property type="entry name" value="Metallo-dependent hydrolases"/>
    <property type="match status" value="1"/>
</dbReference>
<evidence type="ECO:0000256" key="1">
    <source>
        <dbReference type="ARBA" id="ARBA00023239"/>
    </source>
</evidence>
<keyword evidence="5" id="KW-1185">Reference proteome</keyword>
<evidence type="ECO:0000259" key="3">
    <source>
        <dbReference type="Pfam" id="PF04909"/>
    </source>
</evidence>
<keyword evidence="1" id="KW-0456">Lyase</keyword>
<reference evidence="5" key="1">
    <citation type="journal article" date="2019" name="Int. J. Syst. Evol. Microbiol.">
        <title>The Global Catalogue of Microorganisms (GCM) 10K type strain sequencing project: providing services to taxonomists for standard genome sequencing and annotation.</title>
        <authorList>
            <consortium name="The Broad Institute Genomics Platform"/>
            <consortium name="The Broad Institute Genome Sequencing Center for Infectious Disease"/>
            <person name="Wu L."/>
            <person name="Ma J."/>
        </authorList>
    </citation>
    <scope>NUCLEOTIDE SEQUENCE [LARGE SCALE GENOMIC DNA]</scope>
    <source>
        <strain evidence="5">CGMCC 4.1469</strain>
    </source>
</reference>
<dbReference type="EMBL" id="JBHSMQ010000005">
    <property type="protein sequence ID" value="MFC5456210.1"/>
    <property type="molecule type" value="Genomic_DNA"/>
</dbReference>
<feature type="chain" id="PRO_5045102829" evidence="2">
    <location>
        <begin position="21"/>
        <end position="346"/>
    </location>
</feature>
<gene>
    <name evidence="4" type="ORF">ACFQDI_15205</name>
</gene>
<comment type="caution">
    <text evidence="4">The sequence shown here is derived from an EMBL/GenBank/DDBJ whole genome shotgun (WGS) entry which is preliminary data.</text>
</comment>
<dbReference type="RefSeq" id="WP_377168228.1">
    <property type="nucleotide sequence ID" value="NZ_JBHSMQ010000005.1"/>
</dbReference>
<feature type="domain" description="Amidohydrolase-related" evidence="3">
    <location>
        <begin position="105"/>
        <end position="345"/>
    </location>
</feature>
<dbReference type="PANTHER" id="PTHR21240:SF28">
    <property type="entry name" value="ISO-OROTATE DECARBOXYLASE (EUROFUNG)"/>
    <property type="match status" value="1"/>
</dbReference>
<sequence>MNRRHFLSATLAGSAAVAAAAPPKGIIDCQSHLFFPEVLDMMRKRKTEPLVHDDKGTVFLKMGDWLRKVPPFYLDVDAKLATMDASGIEITMLSTNDPGPEWFGADGAAVAQLIHDSLAAVIAKHPTRFRGLCVLPLQNEKAAAEELDRCVNKLGFKGILLYTNLAGAWCDEPQFHWLYARAEELGVPILLHPAKPMTTEQVKGYELTSTLGNMFVNTIAIARIIASGLLDKHPKLKLVCPHLGGTLPYISGRMDHQLTVLKRGPQNLQRKPSEYLRSIYMDIVSPLPEAMRFALDFSSADRLLFSSDHPWVEPKEILEPLRSLKLSADEEQKILSGNARQLFGLT</sequence>
<protein>
    <submittedName>
        <fullName evidence="4">Amidohydrolase family protein</fullName>
    </submittedName>
</protein>
<name>A0ABW0KS83_9BACT</name>
<accession>A0ABW0KS83</accession>
<dbReference type="PANTHER" id="PTHR21240">
    <property type="entry name" value="2-AMINO-3-CARBOXYLMUCONATE-6-SEMIALDEHYDE DECARBOXYLASE"/>
    <property type="match status" value="1"/>
</dbReference>
<keyword evidence="2" id="KW-0732">Signal</keyword>
<proteinExistence type="predicted"/>